<protein>
    <submittedName>
        <fullName evidence="1">Uncharacterized protein</fullName>
    </submittedName>
</protein>
<evidence type="ECO:0000313" key="1">
    <source>
        <dbReference type="EMBL" id="ATZ17984.1"/>
    </source>
</evidence>
<gene>
    <name evidence="1" type="ORF">EMELA_v1c04350</name>
</gene>
<reference evidence="1 2" key="1">
    <citation type="submission" date="2017-11" db="EMBL/GenBank/DDBJ databases">
        <title>Genome sequence of Entomoplasma melaleucae M1 (ATCC 49191).</title>
        <authorList>
            <person name="Lo W.-S."/>
            <person name="Gasparich G.E."/>
            <person name="Kuo C.-H."/>
        </authorList>
    </citation>
    <scope>NUCLEOTIDE SEQUENCE [LARGE SCALE GENOMIC DNA]</scope>
    <source>
        <strain evidence="1 2">M1</strain>
    </source>
</reference>
<proteinExistence type="predicted"/>
<dbReference type="KEGG" id="eml:EMELA_v1c04350"/>
<keyword evidence="2" id="KW-1185">Reference proteome</keyword>
<sequence length="169" mass="20424">MSKNFKIGSFLPNGSEIHIDYLTRNDLIEKIRKYESNKKINNIINEYSSEISYENYKKMFFENQMRDDFTPFKIYAKSKTFIKDNLKFVIILARMSINNNKNVIKRWIEIVKSRKINLNMIEDKLFIANFCNNKITINNKEFEKNLLKILRFYKNQCNYLWRTAVFISV</sequence>
<dbReference type="AlphaFoldDB" id="A0A2K8NW70"/>
<accession>A0A2K8NW70</accession>
<name>A0A2K8NW70_9MOLU</name>
<organism evidence="1 2">
    <name type="scientific">Mesoplasma melaleucae</name>
    <dbReference type="NCBI Taxonomy" id="81459"/>
    <lineage>
        <taxon>Bacteria</taxon>
        <taxon>Bacillati</taxon>
        <taxon>Mycoplasmatota</taxon>
        <taxon>Mollicutes</taxon>
        <taxon>Entomoplasmatales</taxon>
        <taxon>Entomoplasmataceae</taxon>
        <taxon>Mesoplasma</taxon>
    </lineage>
</organism>
<dbReference type="RefSeq" id="WP_028124183.1">
    <property type="nucleotide sequence ID" value="NZ_CP024964.1"/>
</dbReference>
<evidence type="ECO:0000313" key="2">
    <source>
        <dbReference type="Proteomes" id="UP000231896"/>
    </source>
</evidence>
<dbReference type="STRING" id="1408435.GCA_000685885_00670"/>
<dbReference type="Proteomes" id="UP000231896">
    <property type="component" value="Chromosome"/>
</dbReference>
<dbReference type="EMBL" id="CP024964">
    <property type="protein sequence ID" value="ATZ17984.1"/>
    <property type="molecule type" value="Genomic_DNA"/>
</dbReference>